<dbReference type="AlphaFoldDB" id="A0A0F9K8W7"/>
<dbReference type="NCBIfam" id="TIGR00199">
    <property type="entry name" value="PncC_domain"/>
    <property type="match status" value="1"/>
</dbReference>
<organism evidence="2">
    <name type="scientific">marine sediment metagenome</name>
    <dbReference type="NCBI Taxonomy" id="412755"/>
    <lineage>
        <taxon>unclassified sequences</taxon>
        <taxon>metagenomes</taxon>
        <taxon>ecological metagenomes</taxon>
    </lineage>
</organism>
<protein>
    <recommendedName>
        <fullName evidence="1">CinA C-terminal domain-containing protein</fullName>
    </recommendedName>
</protein>
<name>A0A0F9K8W7_9ZZZZ</name>
<sequence>MNILDRIEKIIRAFTESNIKIAIAESCTGGYISHMITNISGASKIFERGIVCYSNQSKIELLNVDPKVIEAYGAVSELVVKQLAHNIRVLSNVDIGIGISGIAGPTGDSPGKPIGLVFVGFSTGKETYAQKYNFKTDRITFKTMVLEIIIQFLENYQ</sequence>
<dbReference type="InterPro" id="IPR008136">
    <property type="entry name" value="CinA_C"/>
</dbReference>
<accession>A0A0F9K8W7</accession>
<dbReference type="Pfam" id="PF02464">
    <property type="entry name" value="CinA"/>
    <property type="match status" value="1"/>
</dbReference>
<comment type="caution">
    <text evidence="2">The sequence shown here is derived from an EMBL/GenBank/DDBJ whole genome shotgun (WGS) entry which is preliminary data.</text>
</comment>
<dbReference type="EMBL" id="LAZR01008496">
    <property type="protein sequence ID" value="KKM78398.1"/>
    <property type="molecule type" value="Genomic_DNA"/>
</dbReference>
<dbReference type="SUPFAM" id="SSF142433">
    <property type="entry name" value="CinA-like"/>
    <property type="match status" value="1"/>
</dbReference>
<dbReference type="InterPro" id="IPR036653">
    <property type="entry name" value="CinA-like_C"/>
</dbReference>
<evidence type="ECO:0000259" key="1">
    <source>
        <dbReference type="Pfam" id="PF02464"/>
    </source>
</evidence>
<evidence type="ECO:0000313" key="2">
    <source>
        <dbReference type="EMBL" id="KKM78398.1"/>
    </source>
</evidence>
<dbReference type="Gene3D" id="3.90.950.20">
    <property type="entry name" value="CinA-like"/>
    <property type="match status" value="1"/>
</dbReference>
<feature type="domain" description="CinA C-terminal" evidence="1">
    <location>
        <begin position="8"/>
        <end position="154"/>
    </location>
</feature>
<reference evidence="2" key="1">
    <citation type="journal article" date="2015" name="Nature">
        <title>Complex archaea that bridge the gap between prokaryotes and eukaryotes.</title>
        <authorList>
            <person name="Spang A."/>
            <person name="Saw J.H."/>
            <person name="Jorgensen S.L."/>
            <person name="Zaremba-Niedzwiedzka K."/>
            <person name="Martijn J."/>
            <person name="Lind A.E."/>
            <person name="van Eijk R."/>
            <person name="Schleper C."/>
            <person name="Guy L."/>
            <person name="Ettema T.J."/>
        </authorList>
    </citation>
    <scope>NUCLEOTIDE SEQUENCE</scope>
</reference>
<gene>
    <name evidence="2" type="ORF">LCGC14_1360370</name>
</gene>
<proteinExistence type="predicted"/>